<comment type="cofactor">
    <cofactor evidence="2">
        <name>Mg(2+)</name>
        <dbReference type="ChEBI" id="CHEBI:18420"/>
    </cofactor>
</comment>
<feature type="region of interest" description="Disordered" evidence="9">
    <location>
        <begin position="260"/>
        <end position="279"/>
    </location>
</feature>
<comment type="cofactor">
    <cofactor evidence="1">
        <name>Mn(2+)</name>
        <dbReference type="ChEBI" id="CHEBI:29035"/>
    </cofactor>
</comment>
<dbReference type="Proteomes" id="UP000298602">
    <property type="component" value="Chromosome"/>
</dbReference>
<dbReference type="Pfam" id="PF03372">
    <property type="entry name" value="Exo_endo_phos"/>
    <property type="match status" value="1"/>
</dbReference>
<dbReference type="Gene3D" id="3.60.10.10">
    <property type="entry name" value="Endonuclease/exonuclease/phosphatase"/>
    <property type="match status" value="1"/>
</dbReference>
<reference evidence="11 12" key="2">
    <citation type="submission" date="2019-05" db="EMBL/GenBank/DDBJ databases">
        <authorList>
            <person name="Suflita J.M."/>
            <person name="Marks C.R."/>
        </authorList>
    </citation>
    <scope>NUCLEOTIDE SEQUENCE [LARGE SCALE GENOMIC DNA]</scope>
    <source>
        <strain evidence="11 12">ALDC</strain>
    </source>
</reference>
<dbReference type="GO" id="GO:0005737">
    <property type="term" value="C:cytoplasm"/>
    <property type="evidence" value="ECO:0007669"/>
    <property type="project" value="TreeGrafter"/>
</dbReference>
<evidence type="ECO:0000256" key="6">
    <source>
        <dbReference type="ARBA" id="ARBA00022801"/>
    </source>
</evidence>
<evidence type="ECO:0000313" key="12">
    <source>
        <dbReference type="Proteomes" id="UP000298602"/>
    </source>
</evidence>
<dbReference type="RefSeq" id="WP_137424568.1">
    <property type="nucleotide sequence ID" value="NZ_CP040098.1"/>
</dbReference>
<dbReference type="InterPro" id="IPR036691">
    <property type="entry name" value="Endo/exonu/phosph_ase_sf"/>
</dbReference>
<sequence>MRVMTFNLRFENDRDGSNSWVYRRDLVTEVIRKHRPSILGTQEGLWSMLLYLKERLPEYTLHAPDRVLDDTCQYPTLFFRMEEFEILEGGEFWLSKTPEVHRSLDWDSAFPRMLSYAALAHKGEGDRFWVGVTHLDHVGVAARLRQAEMLARWVKDRSGPVILMGDFNDAPDSPVHRVLTDPAVGLEDTWRILDRSENARSRTHHGFEGVPQKTRMDWILTTRHFRVTDAWIIHDHRGRLYPSDHFPYMVELSLEQPFLRKGSDERKHPRGDCTTQTVS</sequence>
<evidence type="ECO:0000259" key="10">
    <source>
        <dbReference type="Pfam" id="PF03372"/>
    </source>
</evidence>
<dbReference type="KEGG" id="dax:FDQ92_09720"/>
<name>A0A4V1ERQ0_9BACT</name>
<gene>
    <name evidence="11" type="ORF">FDQ92_09720</name>
</gene>
<dbReference type="InterPro" id="IPR051547">
    <property type="entry name" value="TDP2-like"/>
</dbReference>
<dbReference type="PANTHER" id="PTHR15822:SF4">
    <property type="entry name" value="TYROSYL-DNA PHOSPHODIESTERASE 2"/>
    <property type="match status" value="1"/>
</dbReference>
<dbReference type="OrthoDB" id="9793162at2"/>
<reference evidence="11 12" key="1">
    <citation type="submission" date="2019-05" db="EMBL/GenBank/DDBJ databases">
        <title>The Complete Genome Sequence of the n-alkane-degrading Desulfoglaeba alkanexedens ALDC reveals multiple alkylsuccinate synthase gene clusters.</title>
        <authorList>
            <person name="Callaghan A.V."/>
            <person name="Davidova I.A."/>
            <person name="Duncan K.E."/>
            <person name="Morris B."/>
            <person name="McInerney M.J."/>
        </authorList>
    </citation>
    <scope>NUCLEOTIDE SEQUENCE [LARGE SCALE GENOMIC DNA]</scope>
    <source>
        <strain evidence="11 12">ALDC</strain>
    </source>
</reference>
<accession>A0A4V1ERQ0</accession>
<dbReference type="GO" id="GO:0046872">
    <property type="term" value="F:metal ion binding"/>
    <property type="evidence" value="ECO:0007669"/>
    <property type="project" value="UniProtKB-KW"/>
</dbReference>
<evidence type="ECO:0000256" key="2">
    <source>
        <dbReference type="ARBA" id="ARBA00001946"/>
    </source>
</evidence>
<keyword evidence="5" id="KW-0227">DNA damage</keyword>
<keyword evidence="7" id="KW-0460">Magnesium</keyword>
<dbReference type="GO" id="GO:0006302">
    <property type="term" value="P:double-strand break repair"/>
    <property type="evidence" value="ECO:0007669"/>
    <property type="project" value="TreeGrafter"/>
</dbReference>
<evidence type="ECO:0000256" key="3">
    <source>
        <dbReference type="ARBA" id="ARBA00022722"/>
    </source>
</evidence>
<evidence type="ECO:0000313" key="11">
    <source>
        <dbReference type="EMBL" id="QCQ22411.1"/>
    </source>
</evidence>
<keyword evidence="12" id="KW-1185">Reference proteome</keyword>
<evidence type="ECO:0000256" key="5">
    <source>
        <dbReference type="ARBA" id="ARBA00022763"/>
    </source>
</evidence>
<dbReference type="SUPFAM" id="SSF56219">
    <property type="entry name" value="DNase I-like"/>
    <property type="match status" value="1"/>
</dbReference>
<keyword evidence="11" id="KW-0269">Exonuclease</keyword>
<evidence type="ECO:0000256" key="8">
    <source>
        <dbReference type="ARBA" id="ARBA00023204"/>
    </source>
</evidence>
<keyword evidence="3" id="KW-0540">Nuclease</keyword>
<dbReference type="GO" id="GO:0003697">
    <property type="term" value="F:single-stranded DNA binding"/>
    <property type="evidence" value="ECO:0007669"/>
    <property type="project" value="TreeGrafter"/>
</dbReference>
<protein>
    <submittedName>
        <fullName evidence="11">Endonuclease/exonuclease/phosphatase family protein</fullName>
    </submittedName>
</protein>
<dbReference type="AlphaFoldDB" id="A0A4V1ERQ0"/>
<dbReference type="InterPro" id="IPR005135">
    <property type="entry name" value="Endo/exonuclease/phosphatase"/>
</dbReference>
<evidence type="ECO:0000256" key="9">
    <source>
        <dbReference type="SAM" id="MobiDB-lite"/>
    </source>
</evidence>
<dbReference type="PANTHER" id="PTHR15822">
    <property type="entry name" value="TRAF AND TNF RECEPTOR-ASSOCIATED PROTEIN"/>
    <property type="match status" value="1"/>
</dbReference>
<evidence type="ECO:0000256" key="1">
    <source>
        <dbReference type="ARBA" id="ARBA00001936"/>
    </source>
</evidence>
<dbReference type="EMBL" id="CP040098">
    <property type="protein sequence ID" value="QCQ22411.1"/>
    <property type="molecule type" value="Genomic_DNA"/>
</dbReference>
<proteinExistence type="predicted"/>
<dbReference type="CDD" id="cd09083">
    <property type="entry name" value="EEP-1"/>
    <property type="match status" value="1"/>
</dbReference>
<keyword evidence="4" id="KW-0479">Metal-binding</keyword>
<keyword evidence="8" id="KW-0234">DNA repair</keyword>
<dbReference type="GO" id="GO:0070260">
    <property type="term" value="F:5'-tyrosyl-DNA phosphodiesterase activity"/>
    <property type="evidence" value="ECO:0007669"/>
    <property type="project" value="TreeGrafter"/>
</dbReference>
<feature type="compositionally biased region" description="Basic and acidic residues" evidence="9">
    <location>
        <begin position="261"/>
        <end position="271"/>
    </location>
</feature>
<keyword evidence="6" id="KW-0378">Hydrolase</keyword>
<evidence type="ECO:0000256" key="4">
    <source>
        <dbReference type="ARBA" id="ARBA00022723"/>
    </source>
</evidence>
<organism evidence="11 12">
    <name type="scientific">Desulfoglaeba alkanexedens ALDC</name>
    <dbReference type="NCBI Taxonomy" id="980445"/>
    <lineage>
        <taxon>Bacteria</taxon>
        <taxon>Pseudomonadati</taxon>
        <taxon>Thermodesulfobacteriota</taxon>
        <taxon>Syntrophobacteria</taxon>
        <taxon>Syntrophobacterales</taxon>
        <taxon>Syntrophobacteraceae</taxon>
        <taxon>Desulfoglaeba</taxon>
    </lineage>
</organism>
<evidence type="ECO:0000256" key="7">
    <source>
        <dbReference type="ARBA" id="ARBA00022842"/>
    </source>
</evidence>
<keyword evidence="11" id="KW-0255">Endonuclease</keyword>
<feature type="domain" description="Endonuclease/exonuclease/phosphatase" evidence="10">
    <location>
        <begin position="4"/>
        <end position="245"/>
    </location>
</feature>
<dbReference type="GO" id="GO:0004519">
    <property type="term" value="F:endonuclease activity"/>
    <property type="evidence" value="ECO:0007669"/>
    <property type="project" value="UniProtKB-KW"/>
</dbReference>
<dbReference type="GO" id="GO:0004527">
    <property type="term" value="F:exonuclease activity"/>
    <property type="evidence" value="ECO:0007669"/>
    <property type="project" value="UniProtKB-KW"/>
</dbReference>